<keyword evidence="2" id="KW-1185">Reference proteome</keyword>
<evidence type="ECO:0000313" key="2">
    <source>
        <dbReference type="Proteomes" id="UP000196803"/>
    </source>
</evidence>
<evidence type="ECO:0008006" key="3">
    <source>
        <dbReference type="Google" id="ProtNLM"/>
    </source>
</evidence>
<gene>
    <name evidence="1" type="ORF">SAMN05216240_2795</name>
</gene>
<name>A0ABY1SBQ0_CALBS</name>
<sequence length="57" mass="6733">MTNFIKTQNQKFLIKVFMTIEKVIKALGLKIKSNKRRGLKKFKLSHICLVLFINIVR</sequence>
<comment type="caution">
    <text evidence="1">The sequence shown here is derived from an EMBL/GenBank/DDBJ whole genome shotgun (WGS) entry which is preliminary data.</text>
</comment>
<dbReference type="EMBL" id="FXXC01000001">
    <property type="protein sequence ID" value="SMR95737.1"/>
    <property type="molecule type" value="Genomic_DNA"/>
</dbReference>
<protein>
    <recommendedName>
        <fullName evidence="3">Transposase</fullName>
    </recommendedName>
</protein>
<organism evidence="1 2">
    <name type="scientific">Caldicellulosiruptor bescii</name>
    <name type="common">Anaerocellum thermophilum</name>
    <dbReference type="NCBI Taxonomy" id="31899"/>
    <lineage>
        <taxon>Bacteria</taxon>
        <taxon>Bacillati</taxon>
        <taxon>Bacillota</taxon>
        <taxon>Bacillota incertae sedis</taxon>
        <taxon>Caldicellulosiruptorales</taxon>
        <taxon>Caldicellulosiruptoraceae</taxon>
        <taxon>Caldicellulosiruptor</taxon>
    </lineage>
</organism>
<accession>A0ABY1SBQ0</accession>
<evidence type="ECO:0000313" key="1">
    <source>
        <dbReference type="EMBL" id="SMR95737.1"/>
    </source>
</evidence>
<reference evidence="1 2" key="1">
    <citation type="submission" date="2017-05" db="EMBL/GenBank/DDBJ databases">
        <authorList>
            <person name="Varghese N."/>
            <person name="Submissions S."/>
        </authorList>
    </citation>
    <scope>NUCLEOTIDE SEQUENCE [LARGE SCALE GENOMIC DNA]</scope>
    <source>
        <strain evidence="1 2">MACB1020</strain>
    </source>
</reference>
<dbReference type="Proteomes" id="UP000196803">
    <property type="component" value="Unassembled WGS sequence"/>
</dbReference>
<proteinExistence type="predicted"/>